<dbReference type="PANTHER" id="PTHR11014">
    <property type="entry name" value="PEPTIDASE M20 FAMILY MEMBER"/>
    <property type="match status" value="1"/>
</dbReference>
<comment type="cofactor">
    <cofactor evidence="2">
        <name>Mn(2+)</name>
        <dbReference type="ChEBI" id="CHEBI:29035"/>
    </cofactor>
    <text evidence="2">The Mn(2+) ion enhances activity.</text>
</comment>
<dbReference type="OrthoDB" id="9777385at2"/>
<dbReference type="eggNOG" id="COG1473">
    <property type="taxonomic scope" value="Bacteria"/>
</dbReference>
<keyword evidence="2" id="KW-0464">Manganese</keyword>
<dbReference type="Pfam" id="PF01546">
    <property type="entry name" value="Peptidase_M20"/>
    <property type="match status" value="1"/>
</dbReference>
<dbReference type="AlphaFoldDB" id="V4TF56"/>
<dbReference type="FunFam" id="3.30.70.360:FF:000001">
    <property type="entry name" value="N-acetyldiaminopimelate deacetylase"/>
    <property type="match status" value="1"/>
</dbReference>
<accession>V4TF56</accession>
<feature type="binding site" evidence="2">
    <location>
        <position position="139"/>
    </location>
    <ligand>
        <name>Mn(2+)</name>
        <dbReference type="ChEBI" id="CHEBI:29035"/>
        <label>2</label>
    </ligand>
</feature>
<dbReference type="Gene3D" id="3.40.630.10">
    <property type="entry name" value="Zn peptidases"/>
    <property type="match status" value="1"/>
</dbReference>
<evidence type="ECO:0000259" key="3">
    <source>
        <dbReference type="Pfam" id="PF07687"/>
    </source>
</evidence>
<dbReference type="PANTHER" id="PTHR11014:SF63">
    <property type="entry name" value="METALLOPEPTIDASE, PUTATIVE (AFU_ORTHOLOGUE AFUA_6G09600)-RELATED"/>
    <property type="match status" value="1"/>
</dbReference>
<feature type="binding site" evidence="2">
    <location>
        <position position="165"/>
    </location>
    <ligand>
        <name>Mn(2+)</name>
        <dbReference type="ChEBI" id="CHEBI:29035"/>
        <label>2</label>
    </ligand>
</feature>
<evidence type="ECO:0000313" key="5">
    <source>
        <dbReference type="Proteomes" id="UP000017819"/>
    </source>
</evidence>
<feature type="binding site" evidence="2">
    <location>
        <position position="103"/>
    </location>
    <ligand>
        <name>Mn(2+)</name>
        <dbReference type="ChEBI" id="CHEBI:29035"/>
        <label>2</label>
    </ligand>
</feature>
<dbReference type="EC" id="3.5.1.47" evidence="4"/>
<dbReference type="CDD" id="cd05666">
    <property type="entry name" value="M20_Acy1-like"/>
    <property type="match status" value="1"/>
</dbReference>
<dbReference type="GO" id="GO:0046872">
    <property type="term" value="F:metal ion binding"/>
    <property type="evidence" value="ECO:0007669"/>
    <property type="project" value="UniProtKB-KW"/>
</dbReference>
<dbReference type="SUPFAM" id="SSF55031">
    <property type="entry name" value="Bacterial exopeptidase dimerisation domain"/>
    <property type="match status" value="1"/>
</dbReference>
<dbReference type="InterPro" id="IPR011650">
    <property type="entry name" value="Peptidase_M20_dimer"/>
</dbReference>
<name>V4TF56_9HYPH</name>
<keyword evidence="5" id="KW-1185">Reference proteome</keyword>
<keyword evidence="2" id="KW-0479">Metal-binding</keyword>
<feature type="domain" description="Peptidase M20 dimerisation" evidence="3">
    <location>
        <begin position="188"/>
        <end position="284"/>
    </location>
</feature>
<dbReference type="Proteomes" id="UP000017819">
    <property type="component" value="Unassembled WGS sequence"/>
</dbReference>
<dbReference type="RefSeq" id="WP_023432266.1">
    <property type="nucleotide sequence ID" value="NZ_AWXZ01000029.1"/>
</dbReference>
<sequence>MPIKDDVRPYLDELTAIRRDFHAHPELGFEEERTSRIVAEKLKEYGADEVHTGIARTGVVGVVRGKGGSNRAVGLRADMDCLPMDEVNTFEHRSVHPGRMHACGHDGHTTMLLGAARYLAEHRDAFDGIVYLYFQPAEEGRAGGRVMVEDGLFERFDVEQVYGMHNMPGLPLGEIAMRSGPCMASADEFEIRVFGRGSHGAMPHVSRDPVIVGSSIVMALQSIVSRRVDPIEEAVVSVTQFHAGSAFNVIPEEAVLRGTCRSFLPSVRDLLESELRRVATNVAAAYDARAEVTYMRNYPATINTPAETETAAMVARAVVGEAKVQTDAAPKMGAEDFSYMLNERPGAYIWLGNGMPGEKGGAMVHTPQYDFNDNAIPYGVSFWAQLVETVLPVER</sequence>
<feature type="binding site" evidence="2">
    <location>
        <position position="105"/>
    </location>
    <ligand>
        <name>Mn(2+)</name>
        <dbReference type="ChEBI" id="CHEBI:29035"/>
        <label>2</label>
    </ligand>
</feature>
<feature type="binding site" evidence="2">
    <location>
        <position position="365"/>
    </location>
    <ligand>
        <name>Mn(2+)</name>
        <dbReference type="ChEBI" id="CHEBI:29035"/>
        <label>2</label>
    </ligand>
</feature>
<dbReference type="Pfam" id="PF07687">
    <property type="entry name" value="M20_dimer"/>
    <property type="match status" value="1"/>
</dbReference>
<gene>
    <name evidence="4" type="ORF">N177_2136</name>
</gene>
<dbReference type="GO" id="GO:0019877">
    <property type="term" value="P:diaminopimelate biosynthetic process"/>
    <property type="evidence" value="ECO:0007669"/>
    <property type="project" value="UniProtKB-ARBA"/>
</dbReference>
<dbReference type="PIRSF" id="PIRSF005962">
    <property type="entry name" value="Pept_M20D_amidohydro"/>
    <property type="match status" value="1"/>
</dbReference>
<dbReference type="InterPro" id="IPR017439">
    <property type="entry name" value="Amidohydrolase"/>
</dbReference>
<organism evidence="4 5">
    <name type="scientific">Lutibaculum baratangense AMV1</name>
    <dbReference type="NCBI Taxonomy" id="631454"/>
    <lineage>
        <taxon>Bacteria</taxon>
        <taxon>Pseudomonadati</taxon>
        <taxon>Pseudomonadota</taxon>
        <taxon>Alphaproteobacteria</taxon>
        <taxon>Hyphomicrobiales</taxon>
        <taxon>Tepidamorphaceae</taxon>
        <taxon>Lutibaculum</taxon>
    </lineage>
</organism>
<proteinExistence type="predicted"/>
<dbReference type="STRING" id="631454.N177_2136"/>
<dbReference type="EMBL" id="AWXZ01000029">
    <property type="protein sequence ID" value="ESR24813.1"/>
    <property type="molecule type" value="Genomic_DNA"/>
</dbReference>
<dbReference type="SUPFAM" id="SSF53187">
    <property type="entry name" value="Zn-dependent exopeptidases"/>
    <property type="match status" value="1"/>
</dbReference>
<comment type="caution">
    <text evidence="4">The sequence shown here is derived from an EMBL/GenBank/DDBJ whole genome shotgun (WGS) entry which is preliminary data.</text>
</comment>
<protein>
    <submittedName>
        <fullName evidence="4">N-acetyl-L,L-diaminopimelate deacetylase</fullName>
        <ecNumber evidence="4">3.5.1.47</ecNumber>
    </submittedName>
</protein>
<evidence type="ECO:0000313" key="4">
    <source>
        <dbReference type="EMBL" id="ESR24813.1"/>
    </source>
</evidence>
<dbReference type="NCBIfam" id="TIGR01891">
    <property type="entry name" value="amidohydrolases"/>
    <property type="match status" value="1"/>
</dbReference>
<evidence type="ECO:0000256" key="1">
    <source>
        <dbReference type="ARBA" id="ARBA00022801"/>
    </source>
</evidence>
<keyword evidence="1 4" id="KW-0378">Hydrolase</keyword>
<dbReference type="GO" id="GO:0050118">
    <property type="term" value="F:N-acetyldiaminopimelate deacetylase activity"/>
    <property type="evidence" value="ECO:0007669"/>
    <property type="project" value="UniProtKB-EC"/>
</dbReference>
<reference evidence="4 5" key="1">
    <citation type="journal article" date="2014" name="Genome Announc.">
        <title>Draft Genome Sequence of Lutibaculum baratangense Strain AMV1T, Isolated from a Mud Volcano in Andamans, India.</title>
        <authorList>
            <person name="Singh A."/>
            <person name="Sreenivas A."/>
            <person name="Sathyanarayana Reddy G."/>
            <person name="Pinnaka A.K."/>
            <person name="Shivaji S."/>
        </authorList>
    </citation>
    <scope>NUCLEOTIDE SEQUENCE [LARGE SCALE GENOMIC DNA]</scope>
    <source>
        <strain evidence="4 5">AMV1</strain>
    </source>
</reference>
<dbReference type="InterPro" id="IPR036264">
    <property type="entry name" value="Bact_exopeptidase_dim_dom"/>
</dbReference>
<dbReference type="InterPro" id="IPR002933">
    <property type="entry name" value="Peptidase_M20"/>
</dbReference>
<dbReference type="PATRIC" id="fig|631454.5.peg.2105"/>
<dbReference type="Gene3D" id="3.30.70.360">
    <property type="match status" value="1"/>
</dbReference>
<evidence type="ECO:0000256" key="2">
    <source>
        <dbReference type="PIRSR" id="PIRSR005962-1"/>
    </source>
</evidence>